<dbReference type="Proteomes" id="UP001501699">
    <property type="component" value="Unassembled WGS sequence"/>
</dbReference>
<evidence type="ECO:0000313" key="3">
    <source>
        <dbReference type="EMBL" id="GAA4664801.1"/>
    </source>
</evidence>
<organism evidence="3 4">
    <name type="scientific">Bartonella pachyuromydis</name>
    <dbReference type="NCBI Taxonomy" id="931097"/>
    <lineage>
        <taxon>Bacteria</taxon>
        <taxon>Pseudomonadati</taxon>
        <taxon>Pseudomonadota</taxon>
        <taxon>Alphaproteobacteria</taxon>
        <taxon>Hyphomicrobiales</taxon>
        <taxon>Bartonellaceae</taxon>
        <taxon>Bartonella</taxon>
    </lineage>
</organism>
<dbReference type="InterPro" id="IPR036709">
    <property type="entry name" value="Autotransporte_beta_dom_sf"/>
</dbReference>
<dbReference type="InterPro" id="IPR006315">
    <property type="entry name" value="OM_autotransptr_brl_dom"/>
</dbReference>
<dbReference type="NCBIfam" id="TIGR01414">
    <property type="entry name" value="autotrans_barl"/>
    <property type="match status" value="1"/>
</dbReference>
<keyword evidence="4" id="KW-1185">Reference proteome</keyword>
<feature type="compositionally biased region" description="Basic and acidic residues" evidence="1">
    <location>
        <begin position="1"/>
        <end position="10"/>
    </location>
</feature>
<feature type="compositionally biased region" description="Basic and acidic residues" evidence="1">
    <location>
        <begin position="38"/>
        <end position="57"/>
    </location>
</feature>
<sequence length="859" mass="94221">MLAKPEDVKTAVKAPPAPTTSENTKPETRIPPVSTGSEKVRPVTKEPPEPTKPEGAKPETGMSPVPTSPEGVGPAVKVPPTPVQPMPQQPVPEKPEQQEQDEDKQSKVEAKDGQTIELYNADIYDRYFAVSAEGENSLVKIHGGTVSANFVALSTSDRGTIEATDISVTAGLTGLLNINGEINLKDSTVTVTSDYGANGIVFLNDPYHVPEKRHVRSAETKSDTNQEQNLVNQVILQNTKLSVENGVGMSIYGLDTDAEVFLKNSEIHADLLVKNTKTLGAGVHSLILTADHSHLEGRVRTLDENQTIFDLTNGTKWFLKANKNIENNDNDPSNYEQFGANERTYSNLSALKFTDSTIIFEEPIEGQYQTLFVGLNPLQEAKESEDDNEPNAAVVYSAKGKAEVYLNSQWNSYSPVTKQTADRLIIHGDVSGTTTIHVNLLESNPKMTDSRSVWDEQMLSLPVETHGISLIQVFGQANENSFKLAGDYLTMAGLPYKYVLMPYAPRTSHESQNLFGQNNRDFWDFRLQNDYLDKDKKIRAVLPQVANYVVMPSALFSAGYADINNQNTLLDNIYTTIFAEKHKKKNAIFLSSYGEKVTLSSSRDPLHYGYGADVNYNALQGGIVLAALEGKDISTHFGLLGTYGKLSFTPKGMKDSEKTTLDKWSLTAYSGVKHSNGLYVNALFSYGALKGNITTPLIGNAAKLDGTKILNVSATVGQKLATGMQGLMFEPQAQFIYQSLMFDVLSDANNFKVDMNNPHQWLVRIGGRLTQTLTTLEENYPVSFYGKLNVTKTFGDGGTIKIADRFYLDPMGSSIEGGVGFNAFLSQKIALHGDISYRQKLQKAGISGTNFSGGIRYQF</sequence>
<dbReference type="InterPro" id="IPR051551">
    <property type="entry name" value="Autotransporter_adhesion"/>
</dbReference>
<feature type="compositionally biased region" description="Basic and acidic residues" evidence="1">
    <location>
        <begin position="93"/>
        <end position="112"/>
    </location>
</feature>
<dbReference type="PANTHER" id="PTHR35037:SF3">
    <property type="entry name" value="C-TERMINAL REGION OF AIDA-LIKE PROTEIN"/>
    <property type="match status" value="1"/>
</dbReference>
<dbReference type="Pfam" id="PF03797">
    <property type="entry name" value="Autotransporter"/>
    <property type="match status" value="1"/>
</dbReference>
<dbReference type="SMART" id="SM00869">
    <property type="entry name" value="Autotransporter"/>
    <property type="match status" value="1"/>
</dbReference>
<dbReference type="PANTHER" id="PTHR35037">
    <property type="entry name" value="C-TERMINAL REGION OF AIDA-LIKE PROTEIN"/>
    <property type="match status" value="1"/>
</dbReference>
<dbReference type="Gene3D" id="2.160.20.20">
    <property type="match status" value="1"/>
</dbReference>
<gene>
    <name evidence="3" type="ORF">GCM10023262_11950</name>
</gene>
<proteinExistence type="predicted"/>
<comment type="caution">
    <text evidence="3">The sequence shown here is derived from an EMBL/GenBank/DDBJ whole genome shotgun (WGS) entry which is preliminary data.</text>
</comment>
<evidence type="ECO:0000256" key="1">
    <source>
        <dbReference type="SAM" id="MobiDB-lite"/>
    </source>
</evidence>
<feature type="region of interest" description="Disordered" evidence="1">
    <location>
        <begin position="1"/>
        <end position="112"/>
    </location>
</feature>
<dbReference type="PROSITE" id="PS51208">
    <property type="entry name" value="AUTOTRANSPORTER"/>
    <property type="match status" value="1"/>
</dbReference>
<accession>A0ABP8VJ18</accession>
<protein>
    <recommendedName>
        <fullName evidence="2">Autotransporter domain-containing protein</fullName>
    </recommendedName>
</protein>
<dbReference type="InterPro" id="IPR005546">
    <property type="entry name" value="Autotransporte_beta"/>
</dbReference>
<feature type="domain" description="Autotransporter" evidence="2">
    <location>
        <begin position="581"/>
        <end position="859"/>
    </location>
</feature>
<dbReference type="Gene3D" id="2.40.128.130">
    <property type="entry name" value="Autotransporter beta-domain"/>
    <property type="match status" value="1"/>
</dbReference>
<evidence type="ECO:0000313" key="4">
    <source>
        <dbReference type="Proteomes" id="UP001501699"/>
    </source>
</evidence>
<dbReference type="EMBL" id="BAABJA010000008">
    <property type="protein sequence ID" value="GAA4664801.1"/>
    <property type="molecule type" value="Genomic_DNA"/>
</dbReference>
<dbReference type="InterPro" id="IPR012332">
    <property type="entry name" value="Autotransporter_pectin_lyase_C"/>
</dbReference>
<name>A0ABP8VJ18_9HYPH</name>
<reference evidence="4" key="1">
    <citation type="journal article" date="2019" name="Int. J. Syst. Evol. Microbiol.">
        <title>The Global Catalogue of Microorganisms (GCM) 10K type strain sequencing project: providing services to taxonomists for standard genome sequencing and annotation.</title>
        <authorList>
            <consortium name="The Broad Institute Genomics Platform"/>
            <consortium name="The Broad Institute Genome Sequencing Center for Infectious Disease"/>
            <person name="Wu L."/>
            <person name="Ma J."/>
        </authorList>
    </citation>
    <scope>NUCLEOTIDE SEQUENCE [LARGE SCALE GENOMIC DNA]</scope>
    <source>
        <strain evidence="4">JCM 17714</strain>
    </source>
</reference>
<feature type="compositionally biased region" description="Pro residues" evidence="1">
    <location>
        <begin position="77"/>
        <end position="92"/>
    </location>
</feature>
<dbReference type="SUPFAM" id="SSF103515">
    <property type="entry name" value="Autotransporter"/>
    <property type="match status" value="1"/>
</dbReference>
<evidence type="ECO:0000259" key="2">
    <source>
        <dbReference type="PROSITE" id="PS51208"/>
    </source>
</evidence>